<sequence>METGTHPLQHLVGSRVPGGEYSIAGYESWLSRDALSAAASPQPHPIMAFIGVQRGMGLSVAGLFELLECDIADGPMLAQSTIELDRDLETGRTYAVEGEVVALVRKQGAVLGTFDLATCRFDLLDAEDGARVASVTNVYAIGRDDS</sequence>
<accession>A0A2S0WIU5</accession>
<dbReference type="KEGG" id="aez:C3E78_02915"/>
<protein>
    <submittedName>
        <fullName evidence="1">Uncharacterized protein</fullName>
    </submittedName>
</protein>
<evidence type="ECO:0000313" key="2">
    <source>
        <dbReference type="Proteomes" id="UP000244384"/>
    </source>
</evidence>
<reference evidence="2" key="1">
    <citation type="submission" date="2018-01" db="EMBL/GenBank/DDBJ databases">
        <authorList>
            <person name="Li J."/>
        </authorList>
    </citation>
    <scope>NUCLEOTIDE SEQUENCE [LARGE SCALE GENOMIC DNA]</scope>
    <source>
        <strain evidence="2">592</strain>
    </source>
</reference>
<dbReference type="AlphaFoldDB" id="A0A2S0WIU5"/>
<accession>A0A5F2EQL1</accession>
<dbReference type="OrthoDB" id="5182823at2"/>
<dbReference type="EMBL" id="CP026952">
    <property type="protein sequence ID" value="AWB91255.1"/>
    <property type="molecule type" value="Genomic_DNA"/>
</dbReference>
<organism evidence="1 2">
    <name type="scientific">Aeromicrobium chenweiae</name>
    <dbReference type="NCBI Taxonomy" id="2079793"/>
    <lineage>
        <taxon>Bacteria</taxon>
        <taxon>Bacillati</taxon>
        <taxon>Actinomycetota</taxon>
        <taxon>Actinomycetes</taxon>
        <taxon>Propionibacteriales</taxon>
        <taxon>Nocardioidaceae</taxon>
        <taxon>Aeromicrobium</taxon>
    </lineage>
</organism>
<dbReference type="RefSeq" id="WP_108576901.1">
    <property type="nucleotide sequence ID" value="NZ_CP026952.1"/>
</dbReference>
<name>A0A2S0WIU5_9ACTN</name>
<evidence type="ECO:0000313" key="1">
    <source>
        <dbReference type="EMBL" id="AWB91255.1"/>
    </source>
</evidence>
<keyword evidence="2" id="KW-1185">Reference proteome</keyword>
<proteinExistence type="predicted"/>
<dbReference type="Proteomes" id="UP000244384">
    <property type="component" value="Chromosome"/>
</dbReference>
<gene>
    <name evidence="1" type="ORF">C3E78_02915</name>
</gene>